<evidence type="ECO:0000256" key="1">
    <source>
        <dbReference type="SAM" id="SignalP"/>
    </source>
</evidence>
<evidence type="ECO:0000313" key="4">
    <source>
        <dbReference type="Proteomes" id="UP000594454"/>
    </source>
</evidence>
<keyword evidence="4" id="KW-1185">Reference proteome</keyword>
<gene>
    <name evidence="3" type="ORF">HERILL_LOCUS13000</name>
</gene>
<feature type="domain" description="Farnesoic acid O-methyl transferase" evidence="2">
    <location>
        <begin position="323"/>
        <end position="445"/>
    </location>
</feature>
<dbReference type="InterPro" id="IPR022041">
    <property type="entry name" value="Methyltransf_FA"/>
</dbReference>
<organism evidence="3 4">
    <name type="scientific">Hermetia illucens</name>
    <name type="common">Black soldier fly</name>
    <dbReference type="NCBI Taxonomy" id="343691"/>
    <lineage>
        <taxon>Eukaryota</taxon>
        <taxon>Metazoa</taxon>
        <taxon>Ecdysozoa</taxon>
        <taxon>Arthropoda</taxon>
        <taxon>Hexapoda</taxon>
        <taxon>Insecta</taxon>
        <taxon>Pterygota</taxon>
        <taxon>Neoptera</taxon>
        <taxon>Endopterygota</taxon>
        <taxon>Diptera</taxon>
        <taxon>Brachycera</taxon>
        <taxon>Stratiomyomorpha</taxon>
        <taxon>Stratiomyidae</taxon>
        <taxon>Hermetiinae</taxon>
        <taxon>Hermetia</taxon>
    </lineage>
</organism>
<dbReference type="InParanoid" id="A0A7R8V1R7"/>
<name>A0A7R8V1R7_HERIL</name>
<feature type="signal peptide" evidence="1">
    <location>
        <begin position="1"/>
        <end position="23"/>
    </location>
</feature>
<dbReference type="AlphaFoldDB" id="A0A7R8V1R7"/>
<evidence type="ECO:0000259" key="2">
    <source>
        <dbReference type="Pfam" id="PF12248"/>
    </source>
</evidence>
<proteinExistence type="predicted"/>
<protein>
    <recommendedName>
        <fullName evidence="2">Farnesoic acid O-methyl transferase domain-containing protein</fullName>
    </recommendedName>
</protein>
<dbReference type="EMBL" id="LR899013">
    <property type="protein sequence ID" value="CAD7090522.1"/>
    <property type="molecule type" value="Genomic_DNA"/>
</dbReference>
<evidence type="ECO:0000313" key="3">
    <source>
        <dbReference type="EMBL" id="CAD7090522.1"/>
    </source>
</evidence>
<accession>A0A7R8V1R7</accession>
<keyword evidence="1" id="KW-0732">Signal</keyword>
<feature type="chain" id="PRO_5030882477" description="Farnesoic acid O-methyl transferase domain-containing protein" evidence="1">
    <location>
        <begin position="24"/>
        <end position="637"/>
    </location>
</feature>
<feature type="domain" description="Farnesoic acid O-methyl transferase" evidence="2">
    <location>
        <begin position="54"/>
        <end position="185"/>
    </location>
</feature>
<sequence length="637" mass="72716">MSSSLIVVLFLFALSACFEDVLSVDKTEDEVDLSNCQEFRTRADRNINFFNLDYLFNEKLENETFRYKFFIQGDREIYIVLTETDSVQTNSKLFEFGLNTGNPPAAIFKTSQDGSQKVRTEEKLHLSSKVAVPVVLILKEDGEVQLFVSKRPYPLLRFPETSLKPKFISFTTRASVLGQFYFNCAERPLLRADNPTAVGIPDEHAYPVVYISFRINLLARQKSEVKINLHYNMTLHNPATFTDTKSGHNELMKKSTETNFQLPKLEIFSDNLRIAKQDPSYILTIDLANRVRATASEEIKMKCHEGPNKYMYCNLEFGLAERNYYLRYKLFIQGDRDIFIVLTETDSVQANSKLFEFGFNTGQPPAATFKTSLGGSQKVRTEENLHLSNKVAVPVVLVLKEDGELQLFVWGRSYPLLRFPDTSLNPKFISFTTRGSVLGQFYFNCADRPLGQADNSTAVGIPDEHAYPVVYISFRISKLARRNSQVEVKLHYNMTLHNPATLSDAKSGVKELMIQSAETDYQLPKLEIFSNNLLIDREDPSYILTVDLANRVRATASEEIKMECREVTTERLYCNLVFGLAEQNYHLTYFPGQSLVNPTIAQFADIKVFQAPNSFSTSDIPLRGDIIMEFKFDKTKF</sequence>
<dbReference type="Pfam" id="PF12248">
    <property type="entry name" value="Methyltransf_FA"/>
    <property type="match status" value="2"/>
</dbReference>
<reference evidence="3 4" key="1">
    <citation type="submission" date="2020-11" db="EMBL/GenBank/DDBJ databases">
        <authorList>
            <person name="Wallbank WR R."/>
            <person name="Pardo Diaz C."/>
            <person name="Kozak K."/>
            <person name="Martin S."/>
            <person name="Jiggins C."/>
            <person name="Moest M."/>
            <person name="Warren A I."/>
            <person name="Generalovic N T."/>
            <person name="Byers J.R.P. K."/>
            <person name="Montejo-Kovacevich G."/>
            <person name="Yen C E."/>
        </authorList>
    </citation>
    <scope>NUCLEOTIDE SEQUENCE [LARGE SCALE GENOMIC DNA]</scope>
</reference>
<dbReference type="Proteomes" id="UP000594454">
    <property type="component" value="Chromosome 5"/>
</dbReference>